<feature type="chain" id="PRO_5003375775" description="Lipoprotein" evidence="1">
    <location>
        <begin position="23"/>
        <end position="381"/>
    </location>
</feature>
<dbReference type="STRING" id="688246.Premu_1929"/>
<dbReference type="InterPro" id="IPR015943">
    <property type="entry name" value="WD40/YVTN_repeat-like_dom_sf"/>
</dbReference>
<reference evidence="3" key="1">
    <citation type="journal article" date="2011" name="Stand. Genomic Sci.">
        <title>Non-contiguous finished genome sequence of the opportunistic oral pathogen Prevotella multisaccharivorax type strain (PPPA20).</title>
        <authorList>
            <person name="Pati A."/>
            <person name="Gronow S."/>
            <person name="Lu M."/>
            <person name="Lapidus A."/>
            <person name="Nolan M."/>
            <person name="Lucas S."/>
            <person name="Hammon N."/>
            <person name="Deshpande S."/>
            <person name="Cheng J.F."/>
            <person name="Tapia R."/>
            <person name="Han C."/>
            <person name="Goodwin L."/>
            <person name="Pitluck S."/>
            <person name="Liolios K."/>
            <person name="Pagani I."/>
            <person name="Mavromatis K."/>
            <person name="Mikhailova N."/>
            <person name="Huntemann M."/>
            <person name="Chen A."/>
            <person name="Palaniappan K."/>
            <person name="Land M."/>
            <person name="Hauser L."/>
            <person name="Detter J.C."/>
            <person name="Brambilla E.M."/>
            <person name="Rohde M."/>
            <person name="Goker M."/>
            <person name="Woyke T."/>
            <person name="Bristow J."/>
            <person name="Eisen J.A."/>
            <person name="Markowitz V."/>
            <person name="Hugenholtz P."/>
            <person name="Kyrpides N.C."/>
            <person name="Klenk H.P."/>
            <person name="Ivanova N."/>
        </authorList>
    </citation>
    <scope>NUCLEOTIDE SEQUENCE [LARGE SCALE GENOMIC DNA]</scope>
    <source>
        <strain evidence="3">DSM 17128</strain>
    </source>
</reference>
<dbReference type="HOGENOM" id="CLU_035696_1_0_10"/>
<accession>F8N6U7</accession>
<evidence type="ECO:0008006" key="4">
    <source>
        <dbReference type="Google" id="ProtNLM"/>
    </source>
</evidence>
<dbReference type="SUPFAM" id="SSF50969">
    <property type="entry name" value="YVTN repeat-like/Quinoprotein amine dehydrogenase"/>
    <property type="match status" value="1"/>
</dbReference>
<keyword evidence="1" id="KW-0732">Signal</keyword>
<dbReference type="OrthoDB" id="792648at2"/>
<dbReference type="PANTHER" id="PTHR47197">
    <property type="entry name" value="PROTEIN NIRF"/>
    <property type="match status" value="1"/>
</dbReference>
<evidence type="ECO:0000313" key="2">
    <source>
        <dbReference type="EMBL" id="EGN57332.1"/>
    </source>
</evidence>
<dbReference type="Proteomes" id="UP000002772">
    <property type="component" value="Unassembled WGS sequence"/>
</dbReference>
<dbReference type="AlphaFoldDB" id="F8N6U7"/>
<keyword evidence="3" id="KW-1185">Reference proteome</keyword>
<protein>
    <recommendedName>
        <fullName evidence="4">Lipoprotein</fullName>
    </recommendedName>
</protein>
<dbReference type="InterPro" id="IPR011044">
    <property type="entry name" value="Quino_amine_DH_bsu"/>
</dbReference>
<proteinExistence type="predicted"/>
<dbReference type="InterPro" id="IPR051200">
    <property type="entry name" value="Host-pathogen_enzymatic-act"/>
</dbReference>
<gene>
    <name evidence="2" type="ORF">Premu_1929</name>
</gene>
<sequence>MNKNVMRWSFVALAVLSMTACKDEPDHIFEPTDLVSTSNGLFVVGSGNNYSGISGDLTYYDYQTGKSSPKVFQAANGRALGTNPNAGITYGSKVYLTVTEENVIEVLDKNTLKEVRQIRTTDQLGDKQGIKPRQLFAMNGHVYYTTYGGENGSVAEIDTTAFKLTRSWKVGSYPEGITGTPVEGGHLFVANSNYGRGKGTISFIDLNKQDVSQSVNTTSVDGIKNPMQVFVSGGEYYVVDLGHYDEKPPYAQSGNGLKKIVRGNDKYSSETVAPATMAALHNNTFFTVDAPYGAGAVTYYKYVSGKATQLQGMKVDSPCAINVDPLSGHLFIASNSLVGGYASYNTNGYVREFSEDGKQVAEFSCGVGPSCIFFNTSLLWR</sequence>
<dbReference type="EMBL" id="GL945017">
    <property type="protein sequence ID" value="EGN57332.1"/>
    <property type="molecule type" value="Genomic_DNA"/>
</dbReference>
<evidence type="ECO:0000256" key="1">
    <source>
        <dbReference type="SAM" id="SignalP"/>
    </source>
</evidence>
<dbReference type="eggNOG" id="COG3391">
    <property type="taxonomic scope" value="Bacteria"/>
</dbReference>
<dbReference type="Gene3D" id="2.130.10.10">
    <property type="entry name" value="YVTN repeat-like/Quinoprotein amine dehydrogenase"/>
    <property type="match status" value="1"/>
</dbReference>
<feature type="signal peptide" evidence="1">
    <location>
        <begin position="1"/>
        <end position="22"/>
    </location>
</feature>
<dbReference type="RefSeq" id="WP_007574799.1">
    <property type="nucleotide sequence ID" value="NZ_BPTS01000002.1"/>
</dbReference>
<organism evidence="2 3">
    <name type="scientific">Hallella multisaccharivorax DSM 17128</name>
    <dbReference type="NCBI Taxonomy" id="688246"/>
    <lineage>
        <taxon>Bacteria</taxon>
        <taxon>Pseudomonadati</taxon>
        <taxon>Bacteroidota</taxon>
        <taxon>Bacteroidia</taxon>
        <taxon>Bacteroidales</taxon>
        <taxon>Prevotellaceae</taxon>
        <taxon>Hallella</taxon>
    </lineage>
</organism>
<name>F8N6U7_9BACT</name>
<evidence type="ECO:0000313" key="3">
    <source>
        <dbReference type="Proteomes" id="UP000002772"/>
    </source>
</evidence>
<dbReference type="PANTHER" id="PTHR47197:SF3">
    <property type="entry name" value="DIHYDRO-HEME D1 DEHYDROGENASE"/>
    <property type="match status" value="1"/>
</dbReference>
<dbReference type="PROSITE" id="PS51257">
    <property type="entry name" value="PROKAR_LIPOPROTEIN"/>
    <property type="match status" value="1"/>
</dbReference>